<dbReference type="CDD" id="cd07516">
    <property type="entry name" value="HAD_Pase"/>
    <property type="match status" value="1"/>
</dbReference>
<reference evidence="1 2" key="2">
    <citation type="journal article" date="2013" name="Genome Announc.">
        <title>Genome Sequence of Growth-Improving Paenibacillus mucilaginosus Strain KNP414.</title>
        <authorList>
            <person name="Lu J.J."/>
            <person name="Wang J.F."/>
            <person name="Hu X.F."/>
        </authorList>
    </citation>
    <scope>NUCLEOTIDE SEQUENCE [LARGE SCALE GENOMIC DNA]</scope>
    <source>
        <strain evidence="1 2">KNP414</strain>
    </source>
</reference>
<dbReference type="PANTHER" id="PTHR10000">
    <property type="entry name" value="PHOSPHOSERINE PHOSPHATASE"/>
    <property type="match status" value="1"/>
</dbReference>
<dbReference type="InterPro" id="IPR000150">
    <property type="entry name" value="Cof"/>
</dbReference>
<dbReference type="EMBL" id="CP002869">
    <property type="protein sequence ID" value="AEI40207.1"/>
    <property type="molecule type" value="Genomic_DNA"/>
</dbReference>
<dbReference type="RefSeq" id="WP_013915369.1">
    <property type="nucleotide sequence ID" value="NC_015690.1"/>
</dbReference>
<dbReference type="SFLD" id="SFLDG01140">
    <property type="entry name" value="C2.B:_Phosphomannomutase_and_P"/>
    <property type="match status" value="1"/>
</dbReference>
<dbReference type="NCBIfam" id="TIGR01484">
    <property type="entry name" value="HAD-SF-IIB"/>
    <property type="match status" value="1"/>
</dbReference>
<dbReference type="GO" id="GO:0000287">
    <property type="term" value="F:magnesium ion binding"/>
    <property type="evidence" value="ECO:0007669"/>
    <property type="project" value="TreeGrafter"/>
</dbReference>
<dbReference type="InterPro" id="IPR006379">
    <property type="entry name" value="HAD-SF_hydro_IIB"/>
</dbReference>
<dbReference type="PANTHER" id="PTHR10000:SF8">
    <property type="entry name" value="HAD SUPERFAMILY HYDROLASE-LIKE, TYPE 3"/>
    <property type="match status" value="1"/>
</dbReference>
<accession>F8FPI3</accession>
<evidence type="ECO:0000313" key="1">
    <source>
        <dbReference type="EMBL" id="AEI40207.1"/>
    </source>
</evidence>
<dbReference type="Gene3D" id="3.40.50.1000">
    <property type="entry name" value="HAD superfamily/HAD-like"/>
    <property type="match status" value="1"/>
</dbReference>
<dbReference type="Gene3D" id="3.30.1240.10">
    <property type="match status" value="1"/>
</dbReference>
<organism evidence="1 2">
    <name type="scientific">Paenibacillus mucilaginosus (strain KNP414)</name>
    <dbReference type="NCBI Taxonomy" id="1036673"/>
    <lineage>
        <taxon>Bacteria</taxon>
        <taxon>Bacillati</taxon>
        <taxon>Bacillota</taxon>
        <taxon>Bacilli</taxon>
        <taxon>Bacillales</taxon>
        <taxon>Paenibacillaceae</taxon>
        <taxon>Paenibacillus</taxon>
    </lineage>
</organism>
<dbReference type="NCBIfam" id="TIGR00099">
    <property type="entry name" value="Cof-subfamily"/>
    <property type="match status" value="1"/>
</dbReference>
<sequence length="273" mass="29038">MSYRLIALDVDGTLLNDKDELTQRTALTIREAHEAGARIVLCTGRGPANAVPVLDELGLQGVLITHNGAATVESPGPKLLHEYSYDVRQIEGLIEYCRSQSIHYDVCTALDMFVDRVGEEAAGMYDKFGVVVQRVEDVLAMTAPVVKCTLFGSGEQLDAAESELSQIGLPPGIQSIRSGAHFLDIMAEGVSKGSALRQLAELWDIPASEILAIGNYYNDIDMITFAGLGIAVANSPDAVKAAADVVGLSNNEEGVHHAVQRYVLEAASGAAGQ</sequence>
<dbReference type="Pfam" id="PF08282">
    <property type="entry name" value="Hydrolase_3"/>
    <property type="match status" value="1"/>
</dbReference>
<protein>
    <submittedName>
        <fullName evidence="1">Cof-like hydrolase</fullName>
    </submittedName>
</protein>
<dbReference type="KEGG" id="pms:KNP414_01644"/>
<gene>
    <name evidence="1" type="ordered locus">KNP414_01644</name>
</gene>
<dbReference type="SUPFAM" id="SSF56784">
    <property type="entry name" value="HAD-like"/>
    <property type="match status" value="1"/>
</dbReference>
<dbReference type="SFLD" id="SFLDS00003">
    <property type="entry name" value="Haloacid_Dehalogenase"/>
    <property type="match status" value="1"/>
</dbReference>
<dbReference type="PROSITE" id="PS01228">
    <property type="entry name" value="COF_1"/>
    <property type="match status" value="1"/>
</dbReference>
<dbReference type="GO" id="GO:0005829">
    <property type="term" value="C:cytosol"/>
    <property type="evidence" value="ECO:0007669"/>
    <property type="project" value="TreeGrafter"/>
</dbReference>
<evidence type="ECO:0000313" key="2">
    <source>
        <dbReference type="Proteomes" id="UP000006620"/>
    </source>
</evidence>
<dbReference type="HOGENOM" id="CLU_044146_0_3_9"/>
<dbReference type="InterPro" id="IPR036412">
    <property type="entry name" value="HAD-like_sf"/>
</dbReference>
<dbReference type="GO" id="GO:0016791">
    <property type="term" value="F:phosphatase activity"/>
    <property type="evidence" value="ECO:0007669"/>
    <property type="project" value="UniProtKB-ARBA"/>
</dbReference>
<keyword evidence="1" id="KW-0378">Hydrolase</keyword>
<name>F8FPI3_PAEMK</name>
<reference evidence="2" key="1">
    <citation type="submission" date="2011-06" db="EMBL/GenBank/DDBJ databases">
        <title>Complete genome sequence of Paenibacillus mucilaginosus KNP414.</title>
        <authorList>
            <person name="Wang J."/>
            <person name="Hu S."/>
            <person name="Hu X."/>
            <person name="Zhang B."/>
            <person name="Dong D."/>
            <person name="Zhang S."/>
            <person name="Zhao K."/>
            <person name="Wu D."/>
        </authorList>
    </citation>
    <scope>NUCLEOTIDE SEQUENCE [LARGE SCALE GENOMIC DNA]</scope>
    <source>
        <strain evidence="2">KNP414</strain>
    </source>
</reference>
<proteinExistence type="predicted"/>
<dbReference type="InterPro" id="IPR023214">
    <property type="entry name" value="HAD_sf"/>
</dbReference>
<dbReference type="AlphaFoldDB" id="F8FPI3"/>
<dbReference type="PATRIC" id="fig|1036673.3.peg.1456"/>
<dbReference type="Proteomes" id="UP000006620">
    <property type="component" value="Chromosome"/>
</dbReference>